<feature type="transmembrane region" description="Helical" evidence="7">
    <location>
        <begin position="7"/>
        <end position="28"/>
    </location>
</feature>
<reference evidence="10" key="1">
    <citation type="journal article" date="2019" name="Int. J. Syst. Evol. Microbiol.">
        <title>The Global Catalogue of Microorganisms (GCM) 10K type strain sequencing project: providing services to taxonomists for standard genome sequencing and annotation.</title>
        <authorList>
            <consortium name="The Broad Institute Genomics Platform"/>
            <consortium name="The Broad Institute Genome Sequencing Center for Infectious Disease"/>
            <person name="Wu L."/>
            <person name="Ma J."/>
        </authorList>
    </citation>
    <scope>NUCLEOTIDE SEQUENCE [LARGE SCALE GENOMIC DNA]</scope>
    <source>
        <strain evidence="10">CGMCC 1.3240</strain>
    </source>
</reference>
<feature type="transmembrane region" description="Helical" evidence="7">
    <location>
        <begin position="43"/>
        <end position="61"/>
    </location>
</feature>
<feature type="domain" description="EamA" evidence="8">
    <location>
        <begin position="157"/>
        <end position="287"/>
    </location>
</feature>
<keyword evidence="4 7" id="KW-0812">Transmembrane</keyword>
<feature type="transmembrane region" description="Helical" evidence="7">
    <location>
        <begin position="247"/>
        <end position="267"/>
    </location>
</feature>
<dbReference type="InterPro" id="IPR037185">
    <property type="entry name" value="EmrE-like"/>
</dbReference>
<dbReference type="EMBL" id="JBHSOW010000039">
    <property type="protein sequence ID" value="MFC5649599.1"/>
    <property type="molecule type" value="Genomic_DNA"/>
</dbReference>
<keyword evidence="6 7" id="KW-0472">Membrane</keyword>
<organism evidence="9 10">
    <name type="scientific">Paenibacillus solisilvae</name>
    <dbReference type="NCBI Taxonomy" id="2486751"/>
    <lineage>
        <taxon>Bacteria</taxon>
        <taxon>Bacillati</taxon>
        <taxon>Bacillota</taxon>
        <taxon>Bacilli</taxon>
        <taxon>Bacillales</taxon>
        <taxon>Paenibacillaceae</taxon>
        <taxon>Paenibacillus</taxon>
    </lineage>
</organism>
<keyword evidence="5 7" id="KW-1133">Transmembrane helix</keyword>
<dbReference type="PANTHER" id="PTHR32322">
    <property type="entry name" value="INNER MEMBRANE TRANSPORTER"/>
    <property type="match status" value="1"/>
</dbReference>
<gene>
    <name evidence="9" type="ORF">ACFPYJ_10800</name>
</gene>
<evidence type="ECO:0000256" key="2">
    <source>
        <dbReference type="ARBA" id="ARBA00007362"/>
    </source>
</evidence>
<comment type="similarity">
    <text evidence="2">Belongs to the EamA transporter family.</text>
</comment>
<feature type="transmembrane region" description="Helical" evidence="7">
    <location>
        <begin position="97"/>
        <end position="116"/>
    </location>
</feature>
<feature type="transmembrane region" description="Helical" evidence="7">
    <location>
        <begin position="128"/>
        <end position="147"/>
    </location>
</feature>
<keyword evidence="10" id="KW-1185">Reference proteome</keyword>
<evidence type="ECO:0000256" key="3">
    <source>
        <dbReference type="ARBA" id="ARBA00022475"/>
    </source>
</evidence>
<keyword evidence="3" id="KW-1003">Cell membrane</keyword>
<dbReference type="Proteomes" id="UP001596047">
    <property type="component" value="Unassembled WGS sequence"/>
</dbReference>
<protein>
    <submittedName>
        <fullName evidence="9">DMT family transporter</fullName>
    </submittedName>
</protein>
<dbReference type="RefSeq" id="WP_379188132.1">
    <property type="nucleotide sequence ID" value="NZ_JBHSOW010000039.1"/>
</dbReference>
<feature type="domain" description="EamA" evidence="8">
    <location>
        <begin position="10"/>
        <end position="144"/>
    </location>
</feature>
<evidence type="ECO:0000313" key="10">
    <source>
        <dbReference type="Proteomes" id="UP001596047"/>
    </source>
</evidence>
<evidence type="ECO:0000259" key="8">
    <source>
        <dbReference type="Pfam" id="PF00892"/>
    </source>
</evidence>
<comment type="caution">
    <text evidence="9">The sequence shown here is derived from an EMBL/GenBank/DDBJ whole genome shotgun (WGS) entry which is preliminary data.</text>
</comment>
<feature type="transmembrane region" description="Helical" evidence="7">
    <location>
        <begin position="273"/>
        <end position="292"/>
    </location>
</feature>
<evidence type="ECO:0000256" key="5">
    <source>
        <dbReference type="ARBA" id="ARBA00022989"/>
    </source>
</evidence>
<dbReference type="PANTHER" id="PTHR32322:SF18">
    <property type="entry name" value="S-ADENOSYLMETHIONINE_S-ADENOSYLHOMOCYSTEINE TRANSPORTER"/>
    <property type="match status" value="1"/>
</dbReference>
<accession>A0ABW0VXU5</accession>
<feature type="transmembrane region" description="Helical" evidence="7">
    <location>
        <begin position="217"/>
        <end position="240"/>
    </location>
</feature>
<feature type="transmembrane region" description="Helical" evidence="7">
    <location>
        <begin position="73"/>
        <end position="91"/>
    </location>
</feature>
<comment type="subcellular location">
    <subcellularLocation>
        <location evidence="1">Cell membrane</location>
        <topology evidence="1">Multi-pass membrane protein</topology>
    </subcellularLocation>
</comment>
<evidence type="ECO:0000256" key="7">
    <source>
        <dbReference type="SAM" id="Phobius"/>
    </source>
</evidence>
<evidence type="ECO:0000256" key="6">
    <source>
        <dbReference type="ARBA" id="ARBA00023136"/>
    </source>
</evidence>
<name>A0ABW0VXU5_9BACL</name>
<dbReference type="SUPFAM" id="SSF103481">
    <property type="entry name" value="Multidrug resistance efflux transporter EmrE"/>
    <property type="match status" value="2"/>
</dbReference>
<dbReference type="InterPro" id="IPR000620">
    <property type="entry name" value="EamA_dom"/>
</dbReference>
<feature type="transmembrane region" description="Helical" evidence="7">
    <location>
        <begin position="186"/>
        <end position="205"/>
    </location>
</feature>
<proteinExistence type="inferred from homology"/>
<feature type="transmembrane region" description="Helical" evidence="7">
    <location>
        <begin position="153"/>
        <end position="174"/>
    </location>
</feature>
<evidence type="ECO:0000313" key="9">
    <source>
        <dbReference type="EMBL" id="MFC5649599.1"/>
    </source>
</evidence>
<dbReference type="Pfam" id="PF00892">
    <property type="entry name" value="EamA"/>
    <property type="match status" value="2"/>
</dbReference>
<evidence type="ECO:0000256" key="1">
    <source>
        <dbReference type="ARBA" id="ARBA00004651"/>
    </source>
</evidence>
<sequence length="305" mass="33140">MKRTPLYWMSVVSVLLGAASYGLLSPFIKKAYDKGFTFEQVTVHQSGIAMLLLWLLALVRFRRWVNPFRGEWIKLCVIGIGGLALTTVLYNQALERLNASLAIVLLFQFTWITILLDSITQRKWPGKFRMLAVLIVMAGTLLAVGILEEGLTRFDILGVILGLLSAAAYSLFIWWTGRLQGDQDPVIRSAVMMTAGFLLIVLLYGSKAVSSDSEGILIGWGLLLGILGQVIPTVLFNVGVPRIGSSLAALLGSLELPVAALTAWVVLDESISLLKLAGIVLILFGIGIAELPSGARSESLARLEE</sequence>
<dbReference type="InterPro" id="IPR050638">
    <property type="entry name" value="AA-Vitamin_Transporters"/>
</dbReference>
<evidence type="ECO:0000256" key="4">
    <source>
        <dbReference type="ARBA" id="ARBA00022692"/>
    </source>
</evidence>